<dbReference type="Proteomes" id="UP000199340">
    <property type="component" value="Unassembled WGS sequence"/>
</dbReference>
<keyword evidence="4" id="KW-1185">Reference proteome</keyword>
<reference evidence="3 4" key="1">
    <citation type="submission" date="2016-10" db="EMBL/GenBank/DDBJ databases">
        <authorList>
            <person name="de Groot N.N."/>
        </authorList>
    </citation>
    <scope>NUCLEOTIDE SEQUENCE [LARGE SCALE GENOMIC DNA]</scope>
    <source>
        <strain evidence="3 4">DSM 28010</strain>
    </source>
</reference>
<dbReference type="STRING" id="490829.SAMN05421850_101431"/>
<sequence>MRLPDKTGAIEGAIAAIPDGATIMLGGFGVPGTPFLMIQELVRQNKRDLTIIKNDANETGMGVDHLLVAGCVRRLITTHLGLNANAIRMMNEGTIEVEFCAQGMLAERIRAGGAGLKGFVTDIGIDTEMGRGKQRVEIGGEVAMIETALRADVALLHAAQADTFGNLRFAATARNFSPLMAMAADTVIVEAEEIVTLGTIAPEDVHTPGPFVDHVVHVPNLSEEYAVVRR</sequence>
<dbReference type="InterPro" id="IPR004163">
    <property type="entry name" value="CoA_transf_BS"/>
</dbReference>
<comment type="similarity">
    <text evidence="1">Belongs to the 3-oxoacid CoA-transferase subunit A family.</text>
</comment>
<gene>
    <name evidence="3" type="ORF">SAMN05421850_101431</name>
</gene>
<dbReference type="RefSeq" id="WP_090026023.1">
    <property type="nucleotide sequence ID" value="NZ_FNEB01000001.1"/>
</dbReference>
<dbReference type="OrthoDB" id="9777193at2"/>
<keyword evidence="2 3" id="KW-0808">Transferase</keyword>
<evidence type="ECO:0000256" key="2">
    <source>
        <dbReference type="ARBA" id="ARBA00022679"/>
    </source>
</evidence>
<dbReference type="AlphaFoldDB" id="A0A1G8HB33"/>
<dbReference type="PROSITE" id="PS01273">
    <property type="entry name" value="COA_TRANSF_1"/>
    <property type="match status" value="1"/>
</dbReference>
<dbReference type="EMBL" id="FNEB01000001">
    <property type="protein sequence ID" value="SDI03805.1"/>
    <property type="molecule type" value="Genomic_DNA"/>
</dbReference>
<dbReference type="NCBIfam" id="TIGR02429">
    <property type="entry name" value="pcaI_scoA_fam"/>
    <property type="match status" value="1"/>
</dbReference>
<dbReference type="InterPro" id="IPR004165">
    <property type="entry name" value="CoA_trans_fam_I"/>
</dbReference>
<dbReference type="InterPro" id="IPR037171">
    <property type="entry name" value="NagB/RpiA_transferase-like"/>
</dbReference>
<dbReference type="Pfam" id="PF01144">
    <property type="entry name" value="CoA_trans"/>
    <property type="match status" value="1"/>
</dbReference>
<dbReference type="InterPro" id="IPR012792">
    <property type="entry name" value="3-oxoacid_CoA-transf_A"/>
</dbReference>
<dbReference type="PANTHER" id="PTHR13707:SF60">
    <property type="entry name" value="ACETATE COA-TRANSFERASE SUBUNIT ALPHA"/>
    <property type="match status" value="1"/>
</dbReference>
<name>A0A1G8HB33_9RHOB</name>
<proteinExistence type="inferred from homology"/>
<evidence type="ECO:0000256" key="1">
    <source>
        <dbReference type="ARBA" id="ARBA00005612"/>
    </source>
</evidence>
<dbReference type="SUPFAM" id="SSF100950">
    <property type="entry name" value="NagB/RpiA/CoA transferase-like"/>
    <property type="match status" value="1"/>
</dbReference>
<organism evidence="3 4">
    <name type="scientific">Lutimaribacter saemankumensis</name>
    <dbReference type="NCBI Taxonomy" id="490829"/>
    <lineage>
        <taxon>Bacteria</taxon>
        <taxon>Pseudomonadati</taxon>
        <taxon>Pseudomonadota</taxon>
        <taxon>Alphaproteobacteria</taxon>
        <taxon>Rhodobacterales</taxon>
        <taxon>Roseobacteraceae</taxon>
        <taxon>Lutimaribacter</taxon>
    </lineage>
</organism>
<evidence type="ECO:0000313" key="3">
    <source>
        <dbReference type="EMBL" id="SDI03805.1"/>
    </source>
</evidence>
<dbReference type="Gene3D" id="3.40.1080.10">
    <property type="entry name" value="Glutaconate Coenzyme A-transferase"/>
    <property type="match status" value="1"/>
</dbReference>
<dbReference type="SMART" id="SM00882">
    <property type="entry name" value="CoA_trans"/>
    <property type="match status" value="1"/>
</dbReference>
<protein>
    <submittedName>
        <fullName evidence="3">Acetate CoA/acetoacetate CoA-transferase alpha subunit</fullName>
    </submittedName>
</protein>
<dbReference type="GO" id="GO:0008410">
    <property type="term" value="F:CoA-transferase activity"/>
    <property type="evidence" value="ECO:0007669"/>
    <property type="project" value="InterPro"/>
</dbReference>
<accession>A0A1G8HB33</accession>
<dbReference type="PANTHER" id="PTHR13707">
    <property type="entry name" value="KETOACID-COENZYME A TRANSFERASE"/>
    <property type="match status" value="1"/>
</dbReference>
<evidence type="ECO:0000313" key="4">
    <source>
        <dbReference type="Proteomes" id="UP000199340"/>
    </source>
</evidence>